<dbReference type="OrthoDB" id="1955035at2"/>
<reference evidence="1 2" key="1">
    <citation type="submission" date="2016-10" db="EMBL/GenBank/DDBJ databases">
        <authorList>
            <person name="de Groot N.N."/>
        </authorList>
    </citation>
    <scope>NUCLEOTIDE SEQUENCE [LARGE SCALE GENOMIC DNA]</scope>
    <source>
        <strain evidence="1 2">DSM 46701</strain>
    </source>
</reference>
<dbReference type="Proteomes" id="UP000199695">
    <property type="component" value="Unassembled WGS sequence"/>
</dbReference>
<name>A0A1H8F6J7_9BACL</name>
<dbReference type="RefSeq" id="WP_089968393.1">
    <property type="nucleotide sequence ID" value="NZ_FOCQ01000008.1"/>
</dbReference>
<protein>
    <submittedName>
        <fullName evidence="1">Uncharacterized protein</fullName>
    </submittedName>
</protein>
<dbReference type="Pfam" id="PF21835">
    <property type="entry name" value="YIEGIA_cap"/>
    <property type="match status" value="1"/>
</dbReference>
<evidence type="ECO:0000313" key="2">
    <source>
        <dbReference type="Proteomes" id="UP000199695"/>
    </source>
</evidence>
<gene>
    <name evidence="1" type="ORF">SAMN05444955_10846</name>
</gene>
<dbReference type="EMBL" id="FOCQ01000008">
    <property type="protein sequence ID" value="SEN27531.1"/>
    <property type="molecule type" value="Genomic_DNA"/>
</dbReference>
<dbReference type="AlphaFoldDB" id="A0A1H8F6J7"/>
<keyword evidence="2" id="KW-1185">Reference proteome</keyword>
<dbReference type="InterPro" id="IPR054055">
    <property type="entry name" value="YpzH"/>
</dbReference>
<organism evidence="1 2">
    <name type="scientific">Lihuaxuella thermophila</name>
    <dbReference type="NCBI Taxonomy" id="1173111"/>
    <lineage>
        <taxon>Bacteria</taxon>
        <taxon>Bacillati</taxon>
        <taxon>Bacillota</taxon>
        <taxon>Bacilli</taxon>
        <taxon>Bacillales</taxon>
        <taxon>Thermoactinomycetaceae</taxon>
        <taxon>Lihuaxuella</taxon>
    </lineage>
</organism>
<accession>A0A1H8F6J7</accession>
<dbReference type="STRING" id="1173111.SAMN05444955_10846"/>
<evidence type="ECO:0000313" key="1">
    <source>
        <dbReference type="EMBL" id="SEN27531.1"/>
    </source>
</evidence>
<sequence>MENKADTGKILAVITTKRDCVAGGAPIFVADTKEEFVRKTFVLEKILDGMAHEIDPDIMIIVRHS</sequence>
<proteinExistence type="predicted"/>